<protein>
    <recommendedName>
        <fullName evidence="1">2EXR domain-containing protein</fullName>
    </recommendedName>
</protein>
<dbReference type="EMBL" id="MU251365">
    <property type="protein sequence ID" value="KAG9238815.1"/>
    <property type="molecule type" value="Genomic_DNA"/>
</dbReference>
<evidence type="ECO:0000313" key="2">
    <source>
        <dbReference type="EMBL" id="KAG9238815.1"/>
    </source>
</evidence>
<sequence>MAKAAAFETYKYSKCMLLPPPLRRLQQLQVGSGAATLQRFDYFNRLPIEISCMIWDQYLYSIPPRLVQLFFQRGLIKTTASSPPILFVDKEARDYFLRKVDWTQPFAWYDTSRQDIKLAKNPVGRKTCTAWFRPDVDQLYIGPRTYIFSNTTAMIEKLLVEDFACVSSVKHLVVSRTDFERDKKLWRWFTLLVRFTAVETLTLVWDTEVAFLPHLAEVVPIDEEDKEDDTTKLLLKFKRRVELSWRQEDALREEDARQNNEITRAEGGEEEDVVLRSPRFQIKLGEVRKWIL</sequence>
<dbReference type="InterPro" id="IPR045518">
    <property type="entry name" value="2EXR"/>
</dbReference>
<gene>
    <name evidence="2" type="ORF">BJ875DRAFT_450038</name>
</gene>
<evidence type="ECO:0000313" key="3">
    <source>
        <dbReference type="Proteomes" id="UP000824998"/>
    </source>
</evidence>
<reference evidence="2" key="1">
    <citation type="journal article" date="2021" name="IMA Fungus">
        <title>Genomic characterization of three marine fungi, including Emericellopsis atlantica sp. nov. with signatures of a generalist lifestyle and marine biomass degradation.</title>
        <authorList>
            <person name="Hagestad O.C."/>
            <person name="Hou L."/>
            <person name="Andersen J.H."/>
            <person name="Hansen E.H."/>
            <person name="Altermark B."/>
            <person name="Li C."/>
            <person name="Kuhnert E."/>
            <person name="Cox R.J."/>
            <person name="Crous P.W."/>
            <person name="Spatafora J.W."/>
            <person name="Lail K."/>
            <person name="Amirebrahimi M."/>
            <person name="Lipzen A."/>
            <person name="Pangilinan J."/>
            <person name="Andreopoulos W."/>
            <person name="Hayes R.D."/>
            <person name="Ng V."/>
            <person name="Grigoriev I.V."/>
            <person name="Jackson S.A."/>
            <person name="Sutton T.D.S."/>
            <person name="Dobson A.D.W."/>
            <person name="Rama T."/>
        </authorList>
    </citation>
    <scope>NUCLEOTIDE SEQUENCE</scope>
    <source>
        <strain evidence="2">TRa018bII</strain>
    </source>
</reference>
<accession>A0A9P8C9T9</accession>
<dbReference type="Pfam" id="PF20150">
    <property type="entry name" value="2EXR"/>
    <property type="match status" value="1"/>
</dbReference>
<proteinExistence type="predicted"/>
<name>A0A9P8C9T9_9HELO</name>
<evidence type="ECO:0000259" key="1">
    <source>
        <dbReference type="Pfam" id="PF20150"/>
    </source>
</evidence>
<comment type="caution">
    <text evidence="2">The sequence shown here is derived from an EMBL/GenBank/DDBJ whole genome shotgun (WGS) entry which is preliminary data.</text>
</comment>
<dbReference type="AlphaFoldDB" id="A0A9P8C9T9"/>
<dbReference type="Proteomes" id="UP000824998">
    <property type="component" value="Unassembled WGS sequence"/>
</dbReference>
<feature type="domain" description="2EXR" evidence="1">
    <location>
        <begin position="40"/>
        <end position="138"/>
    </location>
</feature>
<dbReference type="PANTHER" id="PTHR35910:SF6">
    <property type="entry name" value="2EXR DOMAIN-CONTAINING PROTEIN"/>
    <property type="match status" value="1"/>
</dbReference>
<keyword evidence="3" id="KW-1185">Reference proteome</keyword>
<dbReference type="PANTHER" id="PTHR35910">
    <property type="entry name" value="2EXR DOMAIN-CONTAINING PROTEIN"/>
    <property type="match status" value="1"/>
</dbReference>
<organism evidence="2 3">
    <name type="scientific">Amylocarpus encephaloides</name>
    <dbReference type="NCBI Taxonomy" id="45428"/>
    <lineage>
        <taxon>Eukaryota</taxon>
        <taxon>Fungi</taxon>
        <taxon>Dikarya</taxon>
        <taxon>Ascomycota</taxon>
        <taxon>Pezizomycotina</taxon>
        <taxon>Leotiomycetes</taxon>
        <taxon>Helotiales</taxon>
        <taxon>Helotiales incertae sedis</taxon>
        <taxon>Amylocarpus</taxon>
    </lineage>
</organism>